<name>A0A816VRX7_BRANA</name>
<organism evidence="1">
    <name type="scientific">Brassica napus</name>
    <name type="common">Rape</name>
    <dbReference type="NCBI Taxonomy" id="3708"/>
    <lineage>
        <taxon>Eukaryota</taxon>
        <taxon>Viridiplantae</taxon>
        <taxon>Streptophyta</taxon>
        <taxon>Embryophyta</taxon>
        <taxon>Tracheophyta</taxon>
        <taxon>Spermatophyta</taxon>
        <taxon>Magnoliopsida</taxon>
        <taxon>eudicotyledons</taxon>
        <taxon>Gunneridae</taxon>
        <taxon>Pentapetalae</taxon>
        <taxon>rosids</taxon>
        <taxon>malvids</taxon>
        <taxon>Brassicales</taxon>
        <taxon>Brassicaceae</taxon>
        <taxon>Brassiceae</taxon>
        <taxon>Brassica</taxon>
    </lineage>
</organism>
<dbReference type="Proteomes" id="UP001295469">
    <property type="component" value="Chromosome C08"/>
</dbReference>
<dbReference type="AlphaFoldDB" id="A0A816VRX7"/>
<evidence type="ECO:0000313" key="1">
    <source>
        <dbReference type="EMBL" id="CAF2116732.1"/>
    </source>
</evidence>
<gene>
    <name evidence="1" type="ORF">DARMORV10_C08P52280.1</name>
</gene>
<sequence length="53" mass="5979">MCISCMVVQSSFHCHLSIPSVSKRTKNSFGSHPKLSNYILTSFVPIKLYFLNS</sequence>
<dbReference type="EMBL" id="HG994372">
    <property type="protein sequence ID" value="CAF2116732.1"/>
    <property type="molecule type" value="Genomic_DNA"/>
</dbReference>
<reference evidence="1" key="1">
    <citation type="submission" date="2021-01" db="EMBL/GenBank/DDBJ databases">
        <authorList>
            <consortium name="Genoscope - CEA"/>
            <person name="William W."/>
        </authorList>
    </citation>
    <scope>NUCLEOTIDE SEQUENCE</scope>
</reference>
<accession>A0A816VRX7</accession>
<protein>
    <submittedName>
        <fullName evidence="1">(rape) hypothetical protein</fullName>
    </submittedName>
</protein>
<proteinExistence type="predicted"/>